<keyword evidence="11" id="KW-1185">Reference proteome</keyword>
<evidence type="ECO:0000256" key="4">
    <source>
        <dbReference type="ARBA" id="ARBA00022692"/>
    </source>
</evidence>
<dbReference type="OrthoDB" id="2063054at2"/>
<proteinExistence type="inferred from homology"/>
<evidence type="ECO:0000256" key="8">
    <source>
        <dbReference type="SAM" id="MobiDB-lite"/>
    </source>
</evidence>
<feature type="domain" description="ABC transmembrane type-1" evidence="9">
    <location>
        <begin position="89"/>
        <end position="279"/>
    </location>
</feature>
<dbReference type="Proteomes" id="UP000240542">
    <property type="component" value="Unassembled WGS sequence"/>
</dbReference>
<comment type="similarity">
    <text evidence="7">Belongs to the binding-protein-dependent transport system permease family.</text>
</comment>
<keyword evidence="2 7" id="KW-0813">Transport</keyword>
<dbReference type="CDD" id="cd06261">
    <property type="entry name" value="TM_PBP2"/>
    <property type="match status" value="1"/>
</dbReference>
<evidence type="ECO:0000256" key="5">
    <source>
        <dbReference type="ARBA" id="ARBA00022989"/>
    </source>
</evidence>
<keyword evidence="4 7" id="KW-0812">Transmembrane</keyword>
<gene>
    <name evidence="10" type="ORF">CLV63_113100</name>
</gene>
<dbReference type="Pfam" id="PF00528">
    <property type="entry name" value="BPD_transp_1"/>
    <property type="match status" value="1"/>
</dbReference>
<comment type="subcellular location">
    <subcellularLocation>
        <location evidence="1 7">Cell membrane</location>
        <topology evidence="1 7">Multi-pass membrane protein</topology>
    </subcellularLocation>
</comment>
<evidence type="ECO:0000256" key="3">
    <source>
        <dbReference type="ARBA" id="ARBA00022475"/>
    </source>
</evidence>
<keyword evidence="6 7" id="KW-0472">Membrane</keyword>
<keyword evidence="3" id="KW-1003">Cell membrane</keyword>
<feature type="region of interest" description="Disordered" evidence="8">
    <location>
        <begin position="1"/>
        <end position="22"/>
    </location>
</feature>
<sequence>MSDQRAELPRATRAGEPPRRGGRRVRHAVSAALLWTVALIFLLPLVYTVATSLKPAGEVFGSPPTLWGSELRWRNYAEAMNYLPFERFILNGLLVAGVGTAVVLVSSSLAAYAFARLRWRGRDSVFLTFLVTLMIPQEVLVVPMFILMLQFGWVDSYQALILPWAFTAFGAFLLRQFFLTVPRELDDAATIDGAGRFRIFWSVMLPLARPSIAVLAVFTFITYWNSFLWPLIITTSVETKGTVPLGLSLFFSQQGSQWNLVMAASVVSMVPTVALVLLLRRHLVSGIATAGLGGR</sequence>
<dbReference type="PROSITE" id="PS50928">
    <property type="entry name" value="ABC_TM1"/>
    <property type="match status" value="1"/>
</dbReference>
<evidence type="ECO:0000256" key="6">
    <source>
        <dbReference type="ARBA" id="ARBA00023136"/>
    </source>
</evidence>
<dbReference type="InterPro" id="IPR035906">
    <property type="entry name" value="MetI-like_sf"/>
</dbReference>
<dbReference type="RefSeq" id="WP_106584392.1">
    <property type="nucleotide sequence ID" value="NZ_PYGA01000013.1"/>
</dbReference>
<dbReference type="PANTHER" id="PTHR43744">
    <property type="entry name" value="ABC TRANSPORTER PERMEASE PROTEIN MG189-RELATED-RELATED"/>
    <property type="match status" value="1"/>
</dbReference>
<dbReference type="PANTHER" id="PTHR43744:SF12">
    <property type="entry name" value="ABC TRANSPORTER PERMEASE PROTEIN MG189-RELATED"/>
    <property type="match status" value="1"/>
</dbReference>
<organism evidence="10 11">
    <name type="scientific">Murinocardiopsis flavida</name>
    <dbReference type="NCBI Taxonomy" id="645275"/>
    <lineage>
        <taxon>Bacteria</taxon>
        <taxon>Bacillati</taxon>
        <taxon>Actinomycetota</taxon>
        <taxon>Actinomycetes</taxon>
        <taxon>Streptosporangiales</taxon>
        <taxon>Nocardiopsidaceae</taxon>
        <taxon>Murinocardiopsis</taxon>
    </lineage>
</organism>
<dbReference type="Gene3D" id="1.10.3720.10">
    <property type="entry name" value="MetI-like"/>
    <property type="match status" value="1"/>
</dbReference>
<protein>
    <submittedName>
        <fullName evidence="10">Carbohydrate ABC transporter membrane protein 2 (CUT1 family)</fullName>
    </submittedName>
</protein>
<feature type="transmembrane region" description="Helical" evidence="7">
    <location>
        <begin position="157"/>
        <end position="178"/>
    </location>
</feature>
<name>A0A2P8DFH0_9ACTN</name>
<feature type="transmembrane region" description="Helical" evidence="7">
    <location>
        <begin position="88"/>
        <end position="114"/>
    </location>
</feature>
<dbReference type="GO" id="GO:0005886">
    <property type="term" value="C:plasma membrane"/>
    <property type="evidence" value="ECO:0007669"/>
    <property type="project" value="UniProtKB-SubCell"/>
</dbReference>
<dbReference type="InterPro" id="IPR000515">
    <property type="entry name" value="MetI-like"/>
</dbReference>
<evidence type="ECO:0000256" key="7">
    <source>
        <dbReference type="RuleBase" id="RU363032"/>
    </source>
</evidence>
<dbReference type="AlphaFoldDB" id="A0A2P8DFH0"/>
<feature type="transmembrane region" description="Helical" evidence="7">
    <location>
        <begin position="126"/>
        <end position="151"/>
    </location>
</feature>
<feature type="transmembrane region" description="Helical" evidence="7">
    <location>
        <begin position="199"/>
        <end position="224"/>
    </location>
</feature>
<feature type="transmembrane region" description="Helical" evidence="7">
    <location>
        <begin position="258"/>
        <end position="279"/>
    </location>
</feature>
<feature type="compositionally biased region" description="Basic and acidic residues" evidence="8">
    <location>
        <begin position="1"/>
        <end position="10"/>
    </location>
</feature>
<evidence type="ECO:0000256" key="1">
    <source>
        <dbReference type="ARBA" id="ARBA00004651"/>
    </source>
</evidence>
<evidence type="ECO:0000259" key="9">
    <source>
        <dbReference type="PROSITE" id="PS50928"/>
    </source>
</evidence>
<evidence type="ECO:0000256" key="2">
    <source>
        <dbReference type="ARBA" id="ARBA00022448"/>
    </source>
</evidence>
<accession>A0A2P8DFH0</accession>
<comment type="caution">
    <text evidence="10">The sequence shown here is derived from an EMBL/GenBank/DDBJ whole genome shotgun (WGS) entry which is preliminary data.</text>
</comment>
<dbReference type="SUPFAM" id="SSF161098">
    <property type="entry name" value="MetI-like"/>
    <property type="match status" value="1"/>
</dbReference>
<evidence type="ECO:0000313" key="10">
    <source>
        <dbReference type="EMBL" id="PSK95937.1"/>
    </source>
</evidence>
<feature type="transmembrane region" description="Helical" evidence="7">
    <location>
        <begin position="28"/>
        <end position="50"/>
    </location>
</feature>
<reference evidence="10 11" key="1">
    <citation type="submission" date="2018-03" db="EMBL/GenBank/DDBJ databases">
        <title>Genomic Encyclopedia of Archaeal and Bacterial Type Strains, Phase II (KMG-II): from individual species to whole genera.</title>
        <authorList>
            <person name="Goeker M."/>
        </authorList>
    </citation>
    <scope>NUCLEOTIDE SEQUENCE [LARGE SCALE GENOMIC DNA]</scope>
    <source>
        <strain evidence="10 11">DSM 45312</strain>
    </source>
</reference>
<dbReference type="GO" id="GO:0055085">
    <property type="term" value="P:transmembrane transport"/>
    <property type="evidence" value="ECO:0007669"/>
    <property type="project" value="InterPro"/>
</dbReference>
<dbReference type="EMBL" id="PYGA01000013">
    <property type="protein sequence ID" value="PSK95937.1"/>
    <property type="molecule type" value="Genomic_DNA"/>
</dbReference>
<keyword evidence="5 7" id="KW-1133">Transmembrane helix</keyword>
<evidence type="ECO:0000313" key="11">
    <source>
        <dbReference type="Proteomes" id="UP000240542"/>
    </source>
</evidence>